<organism evidence="4 5">
    <name type="scientific">Agrobacterium tumefaciens</name>
    <dbReference type="NCBI Taxonomy" id="358"/>
    <lineage>
        <taxon>Bacteria</taxon>
        <taxon>Pseudomonadati</taxon>
        <taxon>Pseudomonadota</taxon>
        <taxon>Alphaproteobacteria</taxon>
        <taxon>Hyphomicrobiales</taxon>
        <taxon>Rhizobiaceae</taxon>
        <taxon>Rhizobium/Agrobacterium group</taxon>
        <taxon>Agrobacterium</taxon>
        <taxon>Agrobacterium tumefaciens complex</taxon>
    </lineage>
</organism>
<comment type="similarity">
    <text evidence="1">Belongs to the IucA/IucC family.</text>
</comment>
<dbReference type="PANTHER" id="PTHR34384">
    <property type="entry name" value="L-2,3-DIAMINOPROPANOATE--CITRATE LIGASE"/>
    <property type="match status" value="1"/>
</dbReference>
<reference evidence="4" key="1">
    <citation type="journal article" date="2020" name="Science">
        <title>Unexpected conservation and global transmission of agrobacterial virulence plasmids.</title>
        <authorList>
            <person name="Weisberg A.J."/>
            <person name="Davis E.W. 2nd"/>
            <person name="Tabima J."/>
            <person name="Belcher M.S."/>
            <person name="Miller M."/>
            <person name="Kuo C.H."/>
            <person name="Loper J.E."/>
            <person name="Grunwald N.J."/>
            <person name="Putnam M.L."/>
            <person name="Chang J.H."/>
        </authorList>
    </citation>
    <scope>NUCLEOTIDE SEQUENCE</scope>
    <source>
        <strain evidence="4">17-1853-1a</strain>
    </source>
</reference>
<gene>
    <name evidence="4" type="ORF">G6M46_00280</name>
</gene>
<dbReference type="AlphaFoldDB" id="A0AA44J746"/>
<evidence type="ECO:0000313" key="5">
    <source>
        <dbReference type="Proteomes" id="UP000702952"/>
    </source>
</evidence>
<feature type="domain" description="Aerobactin siderophore biosynthesis IucA/IucC-like C-terminal" evidence="3">
    <location>
        <begin position="387"/>
        <end position="540"/>
    </location>
</feature>
<dbReference type="GO" id="GO:0016881">
    <property type="term" value="F:acid-amino acid ligase activity"/>
    <property type="evidence" value="ECO:0007669"/>
    <property type="project" value="UniProtKB-ARBA"/>
</dbReference>
<dbReference type="Pfam" id="PF04183">
    <property type="entry name" value="IucA_IucC"/>
    <property type="match status" value="1"/>
</dbReference>
<dbReference type="GO" id="GO:0019290">
    <property type="term" value="P:siderophore biosynthetic process"/>
    <property type="evidence" value="ECO:0007669"/>
    <property type="project" value="InterPro"/>
</dbReference>
<dbReference type="Pfam" id="PF06276">
    <property type="entry name" value="FhuF"/>
    <property type="match status" value="1"/>
</dbReference>
<dbReference type="InterPro" id="IPR022770">
    <property type="entry name" value="IucA/IucC-like_C"/>
</dbReference>
<feature type="domain" description="Aerobactin siderophore biosynthesis IucA/IucC N-terminal" evidence="2">
    <location>
        <begin position="133"/>
        <end position="344"/>
    </location>
</feature>
<accession>A0AA44J746</accession>
<dbReference type="Gene3D" id="6.10.250.3370">
    <property type="match status" value="1"/>
</dbReference>
<evidence type="ECO:0000313" key="4">
    <source>
        <dbReference type="EMBL" id="NTC26592.1"/>
    </source>
</evidence>
<name>A0AA44J746_AGRTU</name>
<dbReference type="InterPro" id="IPR007310">
    <property type="entry name" value="Aerobactin_biosyn_IucA/IucC_N"/>
</dbReference>
<dbReference type="RefSeq" id="WP_065658999.1">
    <property type="nucleotide sequence ID" value="NZ_CP123840.1"/>
</dbReference>
<dbReference type="Proteomes" id="UP000702952">
    <property type="component" value="Unassembled WGS sequence"/>
</dbReference>
<sequence>MTLNDMTISLAAHRERDRLLNTWLREFQPDISKAIRAGREVEIRAGDAMVVAKCDRFSPGGFHRFGAHVTVRDRNGSRVIEDASHLAAFLLRTQREAASEEIEDILYRIGRSSMASREHAVFLSVATSGVSAVALEQSLWFGHPFHPLAKSVGGFTKIDTENYAPERAARFQLRWLLVKRRHVREFAGDHRRRDDMDSRLLAASGLSASDVRDDVLFPCHPWQAARLEKSPDLADRLRSGEMRITQATGDVAVPTSSVRTVWFSDQNLFVKLPIEARITNFPRVNTDEQIARSVAGARAIATVVPAVEQAGLTVLDEPIGRILQTRNADGDFRYHPETGYLLRDADFGKGPLPLVVAGLLETNPVSGKPNLAAVSGHHLQSRESAHRWLEAYIQVSLMPLLRLFNDTGIALEAHSQNSLVRFVDGWPDRLFVRDLEGIAVNRTAFERRFNGDGAPLLDQALFYDRTTVWRRLLYYVVVNHFSHVVAAVAEVASIDECDLWGRARRVLEQFSDVAAVGELLASTQLPAKANLKSCLGGHGEAPSYIPVLNPFLTGKIATSSDIRQLNPTEATP</sequence>
<dbReference type="InterPro" id="IPR037455">
    <property type="entry name" value="LucA/IucC-like"/>
</dbReference>
<evidence type="ECO:0000256" key="1">
    <source>
        <dbReference type="ARBA" id="ARBA00007832"/>
    </source>
</evidence>
<proteinExistence type="inferred from homology"/>
<evidence type="ECO:0000259" key="2">
    <source>
        <dbReference type="Pfam" id="PF04183"/>
    </source>
</evidence>
<dbReference type="Gene3D" id="1.10.510.40">
    <property type="match status" value="1"/>
</dbReference>
<protein>
    <submittedName>
        <fullName evidence="4">IucA/IucC family siderophore biosynthesis protein</fullName>
    </submittedName>
</protein>
<evidence type="ECO:0000259" key="3">
    <source>
        <dbReference type="Pfam" id="PF06276"/>
    </source>
</evidence>
<dbReference type="EMBL" id="JAAMAY010000001">
    <property type="protein sequence ID" value="NTC26592.1"/>
    <property type="molecule type" value="Genomic_DNA"/>
</dbReference>
<comment type="caution">
    <text evidence="4">The sequence shown here is derived from an EMBL/GenBank/DDBJ whole genome shotgun (WGS) entry which is preliminary data.</text>
</comment>
<dbReference type="PANTHER" id="PTHR34384:SF5">
    <property type="entry name" value="L-2,3-DIAMINOPROPANOATE--CITRATE LIGASE"/>
    <property type="match status" value="1"/>
</dbReference>